<proteinExistence type="predicted"/>
<dbReference type="AlphaFoldDB" id="A0A6C0EU34"/>
<dbReference type="GO" id="GO:0016020">
    <property type="term" value="C:membrane"/>
    <property type="evidence" value="ECO:0007669"/>
    <property type="project" value="GOC"/>
</dbReference>
<dbReference type="InterPro" id="IPR024078">
    <property type="entry name" value="LmbE-like_dom_sf"/>
</dbReference>
<accession>A0A6C0EU34</accession>
<dbReference type="Gene3D" id="3.90.550.20">
    <property type="match status" value="1"/>
</dbReference>
<dbReference type="SUPFAM" id="SSF102588">
    <property type="entry name" value="LmbE-like"/>
    <property type="match status" value="1"/>
</dbReference>
<dbReference type="GO" id="GO:0000030">
    <property type="term" value="F:mannosyltransferase activity"/>
    <property type="evidence" value="ECO:0007669"/>
    <property type="project" value="TreeGrafter"/>
</dbReference>
<evidence type="ECO:0000313" key="1">
    <source>
        <dbReference type="EMBL" id="QHT30795.1"/>
    </source>
</evidence>
<dbReference type="GO" id="GO:0051999">
    <property type="term" value="P:mannosyl-inositol phosphorylceramide biosynthetic process"/>
    <property type="evidence" value="ECO:0007669"/>
    <property type="project" value="TreeGrafter"/>
</dbReference>
<sequence>MDVDKLLIVAHPDDEVLWGGLNLLLQPGWFVVCSTHANDPVRSREFYKTMSLANVTKYVMYDVKDIYTENPVKAAKLYDGTLFEKGIQSLANHPWKLVLTHNTTGEYGHEHHKKVNQLVMKYIPSAKTFQVGERLKVSTLEHKRNLLQYYSATQAICRQLYERKGGKLKIVEREHFFNETVYVNVERKIPNVIHQIWFGNPLDTNSVRHNLMNGVREVANRNGFTYKMWTNDDMKEETMPITWAYMRHAIKLGEQLKQSRFAQVADLARYELLHRFGGIYLDSLFEISDEFCKYIQEHSEKHELIVANEDPCKMKCEGSGGKKYMSNGFFACVPGCLILKRLLSNDSLDSIDFNSVYINRTTGPYYFRSGMKTGDKIHVIDTEKIYPFMVNDSEYRPGEINQCITNDDKLVHDCLHKKYPKSLTVYQSGFGGSWSW</sequence>
<organism evidence="1">
    <name type="scientific">viral metagenome</name>
    <dbReference type="NCBI Taxonomy" id="1070528"/>
    <lineage>
        <taxon>unclassified sequences</taxon>
        <taxon>metagenomes</taxon>
        <taxon>organismal metagenomes</taxon>
    </lineage>
</organism>
<dbReference type="Gene3D" id="3.40.50.10320">
    <property type="entry name" value="LmbE-like"/>
    <property type="match status" value="1"/>
</dbReference>
<protein>
    <recommendedName>
        <fullName evidence="2">N-acetylglucosaminylphosphatidylinositol deacetylase</fullName>
    </recommendedName>
</protein>
<evidence type="ECO:0008006" key="2">
    <source>
        <dbReference type="Google" id="ProtNLM"/>
    </source>
</evidence>
<dbReference type="InterPro" id="IPR029044">
    <property type="entry name" value="Nucleotide-diphossugar_trans"/>
</dbReference>
<reference evidence="1" key="1">
    <citation type="journal article" date="2020" name="Nature">
        <title>Giant virus diversity and host interactions through global metagenomics.</title>
        <authorList>
            <person name="Schulz F."/>
            <person name="Roux S."/>
            <person name="Paez-Espino D."/>
            <person name="Jungbluth S."/>
            <person name="Walsh D.A."/>
            <person name="Denef V.J."/>
            <person name="McMahon K.D."/>
            <person name="Konstantinidis K.T."/>
            <person name="Eloe-Fadrosh E.A."/>
            <person name="Kyrpides N.C."/>
            <person name="Woyke T."/>
        </authorList>
    </citation>
    <scope>NUCLEOTIDE SEQUENCE</scope>
    <source>
        <strain evidence="1">GVMAG-M-3300009151-50</strain>
    </source>
</reference>
<dbReference type="InterPro" id="IPR051706">
    <property type="entry name" value="Glycosyltransferase_domain"/>
</dbReference>
<dbReference type="EMBL" id="MN738912">
    <property type="protein sequence ID" value="QHT30795.1"/>
    <property type="molecule type" value="Genomic_DNA"/>
</dbReference>
<dbReference type="SUPFAM" id="SSF53448">
    <property type="entry name" value="Nucleotide-diphospho-sugar transferases"/>
    <property type="match status" value="1"/>
</dbReference>
<dbReference type="PANTHER" id="PTHR32385">
    <property type="entry name" value="MANNOSYL PHOSPHORYLINOSITOL CERAMIDE SYNTHASE"/>
    <property type="match status" value="1"/>
</dbReference>
<name>A0A6C0EU34_9ZZZZ</name>
<dbReference type="PANTHER" id="PTHR32385:SF15">
    <property type="entry name" value="INOSITOL PHOSPHOCERAMIDE MANNOSYLTRANSFERASE 1"/>
    <property type="match status" value="1"/>
</dbReference>